<feature type="binding site" evidence="12">
    <location>
        <position position="235"/>
    </location>
    <ligand>
        <name>Zn(2+)</name>
        <dbReference type="ChEBI" id="CHEBI:29105"/>
    </ligand>
</feature>
<dbReference type="InterPro" id="IPR032678">
    <property type="entry name" value="tRNA-synt_1_cat_dom"/>
</dbReference>
<evidence type="ECO:0000313" key="15">
    <source>
        <dbReference type="Proteomes" id="UP000244884"/>
    </source>
</evidence>
<dbReference type="Pfam" id="PF23493">
    <property type="entry name" value="CysS_C"/>
    <property type="match status" value="1"/>
</dbReference>
<dbReference type="GO" id="GO:0005524">
    <property type="term" value="F:ATP binding"/>
    <property type="evidence" value="ECO:0007669"/>
    <property type="project" value="UniProtKB-UniRule"/>
</dbReference>
<evidence type="ECO:0000256" key="11">
    <source>
        <dbReference type="ARBA" id="ARBA00023146"/>
    </source>
</evidence>
<keyword evidence="9 12" id="KW-0067">ATP-binding</keyword>
<proteinExistence type="inferred from homology"/>
<dbReference type="Proteomes" id="UP000244884">
    <property type="component" value="Chromosome"/>
</dbReference>
<dbReference type="InterPro" id="IPR024909">
    <property type="entry name" value="Cys-tRNA/MSH_ligase"/>
</dbReference>
<evidence type="ECO:0000256" key="3">
    <source>
        <dbReference type="ARBA" id="ARBA00011245"/>
    </source>
</evidence>
<dbReference type="Pfam" id="PF09190">
    <property type="entry name" value="DALR_2"/>
    <property type="match status" value="1"/>
</dbReference>
<dbReference type="SMART" id="SM00840">
    <property type="entry name" value="DALR_2"/>
    <property type="match status" value="1"/>
</dbReference>
<evidence type="ECO:0000256" key="6">
    <source>
        <dbReference type="ARBA" id="ARBA00022723"/>
    </source>
</evidence>
<evidence type="ECO:0000256" key="12">
    <source>
        <dbReference type="HAMAP-Rule" id="MF_00041"/>
    </source>
</evidence>
<keyword evidence="10 12" id="KW-0648">Protein biosynthesis</keyword>
<keyword evidence="7 12" id="KW-0547">Nucleotide-binding</keyword>
<evidence type="ECO:0000313" key="14">
    <source>
        <dbReference type="EMBL" id="AWH90325.1"/>
    </source>
</evidence>
<feature type="short sequence motif" description="'KMSKS' region" evidence="12">
    <location>
        <begin position="267"/>
        <end position="271"/>
    </location>
</feature>
<dbReference type="PRINTS" id="PR00983">
    <property type="entry name" value="TRNASYNTHCYS"/>
</dbReference>
<dbReference type="EC" id="6.1.1.16" evidence="12"/>
<dbReference type="Gene3D" id="3.40.50.620">
    <property type="entry name" value="HUPs"/>
    <property type="match status" value="1"/>
</dbReference>
<evidence type="ECO:0000256" key="5">
    <source>
        <dbReference type="ARBA" id="ARBA00022598"/>
    </source>
</evidence>
<evidence type="ECO:0000256" key="8">
    <source>
        <dbReference type="ARBA" id="ARBA00022833"/>
    </source>
</evidence>
<sequence length="463" mass="54696">MLKIFNTSTRRKEIFKPINNGKINLYVCGVTVYDLCHIGHARTFVVFDMIVNYLRSIGFSVQYVRNITDIDDKILEKSLEKKIDFRIFTDTMIHSMNQDFSLLGIIPPNEEPRVTEYIDHIIAIIIKLIKNKNAYVNDHGDVMFSINSYKEYGNLSRQPLNNLISGTRKIQSKTKKNPLDFVLWKKSKKKDKIFWKSPWGDGRPGWHIECTAITNFFFKNSLDIHGGGSDLLFPHHENEISQSRCLSHKFKINFWMHSGMVIVKNQKMSKSLGNSYFLKDILSIYDSEVLRYFFLSTHYRHPIYYSEENLKKSQLSLEYLYKSINDAHPIPNRKEGLSFESEFYSAMNNDFNTPRACSILSKIARKINFFKKINLSKSNFLAFRLKKLAEFLGLLKKEPKIFLQRQQFFDKKMIKKIEFLIEKRNIARKLKLWEEADKLRNELKNLDIILEDLPKETLWRHKK</sequence>
<accession>A0A2U8DFR9</accession>
<gene>
    <name evidence="12" type="primary">cysS</name>
    <name evidence="14" type="ORF">DD681_00605</name>
</gene>
<dbReference type="OrthoDB" id="9815130at2"/>
<dbReference type="Gene3D" id="1.20.120.1910">
    <property type="entry name" value="Cysteine-tRNA ligase, C-terminal anti-codon recognition domain"/>
    <property type="match status" value="1"/>
</dbReference>
<dbReference type="GO" id="GO:0008270">
    <property type="term" value="F:zinc ion binding"/>
    <property type="evidence" value="ECO:0007669"/>
    <property type="project" value="UniProtKB-UniRule"/>
</dbReference>
<comment type="subunit">
    <text evidence="3 12">Monomer.</text>
</comment>
<evidence type="ECO:0000256" key="9">
    <source>
        <dbReference type="ARBA" id="ARBA00022840"/>
    </source>
</evidence>
<dbReference type="SUPFAM" id="SSF47323">
    <property type="entry name" value="Anticodon-binding domain of a subclass of class I aminoacyl-tRNA synthetases"/>
    <property type="match status" value="1"/>
</dbReference>
<dbReference type="CDD" id="cd00672">
    <property type="entry name" value="CysRS_core"/>
    <property type="match status" value="1"/>
</dbReference>
<evidence type="ECO:0000256" key="1">
    <source>
        <dbReference type="ARBA" id="ARBA00004496"/>
    </source>
</evidence>
<dbReference type="InterPro" id="IPR015803">
    <property type="entry name" value="Cys-tRNA-ligase"/>
</dbReference>
<dbReference type="HAMAP" id="MF_00041">
    <property type="entry name" value="Cys_tRNA_synth"/>
    <property type="match status" value="1"/>
</dbReference>
<feature type="domain" description="Cysteinyl-tRNA synthetase class Ia DALR" evidence="13">
    <location>
        <begin position="342"/>
        <end position="403"/>
    </location>
</feature>
<reference evidence="14 15" key="1">
    <citation type="submission" date="2018-04" db="EMBL/GenBank/DDBJ databases">
        <title>Genome sequence of Buchnera aphidicola from Melaphis sacchari.</title>
        <authorList>
            <person name="Geib S.M."/>
            <person name="Palmer N.A."/>
            <person name="Sattler S.E."/>
            <person name="Sarath G."/>
        </authorList>
    </citation>
    <scope>NUCLEOTIDE SEQUENCE [LARGE SCALE GENOMIC DNA]</scope>
    <source>
        <strain evidence="14 15">LSU</strain>
    </source>
</reference>
<evidence type="ECO:0000256" key="4">
    <source>
        <dbReference type="ARBA" id="ARBA00022490"/>
    </source>
</evidence>
<evidence type="ECO:0000256" key="10">
    <source>
        <dbReference type="ARBA" id="ARBA00022917"/>
    </source>
</evidence>
<dbReference type="EMBL" id="CP029161">
    <property type="protein sequence ID" value="AWH90325.1"/>
    <property type="molecule type" value="Genomic_DNA"/>
</dbReference>
<name>A0A2U8DFR9_9GAMM</name>
<comment type="similarity">
    <text evidence="2 12">Belongs to the class-I aminoacyl-tRNA synthetase family.</text>
</comment>
<dbReference type="AlphaFoldDB" id="A0A2U8DFR9"/>
<feature type="short sequence motif" description="'HIGH' region" evidence="12">
    <location>
        <begin position="30"/>
        <end position="40"/>
    </location>
</feature>
<evidence type="ECO:0000259" key="13">
    <source>
        <dbReference type="SMART" id="SM00840"/>
    </source>
</evidence>
<evidence type="ECO:0000256" key="2">
    <source>
        <dbReference type="ARBA" id="ARBA00005594"/>
    </source>
</evidence>
<evidence type="ECO:0000256" key="7">
    <source>
        <dbReference type="ARBA" id="ARBA00022741"/>
    </source>
</evidence>
<dbReference type="InterPro" id="IPR014729">
    <property type="entry name" value="Rossmann-like_a/b/a_fold"/>
</dbReference>
<keyword evidence="6 12" id="KW-0479">Metal-binding</keyword>
<dbReference type="PANTHER" id="PTHR10890">
    <property type="entry name" value="CYSTEINYL-TRNA SYNTHETASE"/>
    <property type="match status" value="1"/>
</dbReference>
<dbReference type="InterPro" id="IPR015273">
    <property type="entry name" value="Cys-tRNA-synt_Ia_DALR"/>
</dbReference>
<comment type="subcellular location">
    <subcellularLocation>
        <location evidence="1 12">Cytoplasm</location>
    </subcellularLocation>
</comment>
<organism evidence="14 15">
    <name type="scientific">Buchnera aphidicola</name>
    <name type="common">Melanaphis sacchari</name>
    <dbReference type="NCBI Taxonomy" id="2173854"/>
    <lineage>
        <taxon>Bacteria</taxon>
        <taxon>Pseudomonadati</taxon>
        <taxon>Pseudomonadota</taxon>
        <taxon>Gammaproteobacteria</taxon>
        <taxon>Enterobacterales</taxon>
        <taxon>Erwiniaceae</taxon>
        <taxon>Buchnera</taxon>
    </lineage>
</organism>
<dbReference type="RefSeq" id="WP_158341095.1">
    <property type="nucleotide sequence ID" value="NZ_CP029161.1"/>
</dbReference>
<feature type="binding site" evidence="12">
    <location>
        <position position="28"/>
    </location>
    <ligand>
        <name>Zn(2+)</name>
        <dbReference type="ChEBI" id="CHEBI:29105"/>
    </ligand>
</feature>
<dbReference type="InterPro" id="IPR009080">
    <property type="entry name" value="tRNAsynth_Ia_anticodon-bd"/>
</dbReference>
<dbReference type="GO" id="GO:0005829">
    <property type="term" value="C:cytosol"/>
    <property type="evidence" value="ECO:0007669"/>
    <property type="project" value="TreeGrafter"/>
</dbReference>
<keyword evidence="5 12" id="KW-0436">Ligase</keyword>
<dbReference type="CDD" id="cd07963">
    <property type="entry name" value="Anticodon_Ia_Cys"/>
    <property type="match status" value="1"/>
</dbReference>
<dbReference type="InterPro" id="IPR056411">
    <property type="entry name" value="CysS_C"/>
</dbReference>
<keyword evidence="11 12" id="KW-0030">Aminoacyl-tRNA synthetase</keyword>
<protein>
    <recommendedName>
        <fullName evidence="12">Cysteine--tRNA ligase</fullName>
        <ecNumber evidence="12">6.1.1.16</ecNumber>
    </recommendedName>
    <alternativeName>
        <fullName evidence="12">Cysteinyl-tRNA synthetase</fullName>
        <shortName evidence="12">CysRS</shortName>
    </alternativeName>
</protein>
<dbReference type="GO" id="GO:0004817">
    <property type="term" value="F:cysteine-tRNA ligase activity"/>
    <property type="evidence" value="ECO:0007669"/>
    <property type="project" value="UniProtKB-UniRule"/>
</dbReference>
<comment type="catalytic activity">
    <reaction evidence="12">
        <text>tRNA(Cys) + L-cysteine + ATP = L-cysteinyl-tRNA(Cys) + AMP + diphosphate</text>
        <dbReference type="Rhea" id="RHEA:17773"/>
        <dbReference type="Rhea" id="RHEA-COMP:9661"/>
        <dbReference type="Rhea" id="RHEA-COMP:9679"/>
        <dbReference type="ChEBI" id="CHEBI:30616"/>
        <dbReference type="ChEBI" id="CHEBI:33019"/>
        <dbReference type="ChEBI" id="CHEBI:35235"/>
        <dbReference type="ChEBI" id="CHEBI:78442"/>
        <dbReference type="ChEBI" id="CHEBI:78517"/>
        <dbReference type="ChEBI" id="CHEBI:456215"/>
        <dbReference type="EC" id="6.1.1.16"/>
    </reaction>
</comment>
<keyword evidence="4 12" id="KW-0963">Cytoplasm</keyword>
<comment type="cofactor">
    <cofactor evidence="12">
        <name>Zn(2+)</name>
        <dbReference type="ChEBI" id="CHEBI:29105"/>
    </cofactor>
    <text evidence="12">Binds 1 zinc ion per subunit.</text>
</comment>
<dbReference type="Pfam" id="PF01406">
    <property type="entry name" value="tRNA-synt_1e"/>
    <property type="match status" value="1"/>
</dbReference>
<dbReference type="PANTHER" id="PTHR10890:SF3">
    <property type="entry name" value="CYSTEINE--TRNA LIGASE, CYTOPLASMIC"/>
    <property type="match status" value="1"/>
</dbReference>
<feature type="binding site" evidence="12">
    <location>
        <position position="270"/>
    </location>
    <ligand>
        <name>ATP</name>
        <dbReference type="ChEBI" id="CHEBI:30616"/>
    </ligand>
</feature>
<dbReference type="NCBIfam" id="TIGR00435">
    <property type="entry name" value="cysS"/>
    <property type="match status" value="1"/>
</dbReference>
<feature type="binding site" evidence="12">
    <location>
        <position position="210"/>
    </location>
    <ligand>
        <name>Zn(2+)</name>
        <dbReference type="ChEBI" id="CHEBI:29105"/>
    </ligand>
</feature>
<dbReference type="SUPFAM" id="SSF52374">
    <property type="entry name" value="Nucleotidylyl transferase"/>
    <property type="match status" value="1"/>
</dbReference>
<dbReference type="GO" id="GO:0006423">
    <property type="term" value="P:cysteinyl-tRNA aminoacylation"/>
    <property type="evidence" value="ECO:0007669"/>
    <property type="project" value="UniProtKB-UniRule"/>
</dbReference>
<keyword evidence="8 12" id="KW-0862">Zinc</keyword>
<feature type="binding site" evidence="12">
    <location>
        <position position="239"/>
    </location>
    <ligand>
        <name>Zn(2+)</name>
        <dbReference type="ChEBI" id="CHEBI:29105"/>
    </ligand>
</feature>